<proteinExistence type="predicted"/>
<dbReference type="Proteomes" id="UP000828443">
    <property type="component" value="Segment"/>
</dbReference>
<evidence type="ECO:0000313" key="2">
    <source>
        <dbReference type="EMBL" id="QYN80065.1"/>
    </source>
</evidence>
<evidence type="ECO:0000259" key="1">
    <source>
        <dbReference type="Pfam" id="PF11195"/>
    </source>
</evidence>
<dbReference type="InterPro" id="IPR021361">
    <property type="entry name" value="Tad2-like_dom"/>
</dbReference>
<dbReference type="Pfam" id="PF11195">
    <property type="entry name" value="Tad2-like"/>
    <property type="match status" value="1"/>
</dbReference>
<name>A0AAE7WFW1_9CAUD</name>
<protein>
    <recommendedName>
        <fullName evidence="1">Thoeris anti-defense 2-like domain-containing protein</fullName>
    </recommendedName>
</protein>
<feature type="domain" description="Thoeris anti-defense 2-like" evidence="1">
    <location>
        <begin position="10"/>
        <end position="84"/>
    </location>
</feature>
<organism evidence="2 3">
    <name type="scientific">Kosakonia phage Kc263</name>
    <dbReference type="NCBI Taxonomy" id="2863194"/>
    <lineage>
        <taxon>Viruses</taxon>
        <taxon>Duplodnaviria</taxon>
        <taxon>Heunggongvirae</taxon>
        <taxon>Uroviricota</taxon>
        <taxon>Caudoviricetes</taxon>
        <taxon>Chimalliviridae</taxon>
        <taxon>Branisovskavirus</taxon>
        <taxon>Branisovskavirus Kc263</taxon>
    </lineage>
</organism>
<reference evidence="2" key="1">
    <citation type="journal article" date="2021" name="Viruses">
        <title>Novel Viruses That Lyse Plant and Human Strains of Kosakonia cowanii.</title>
        <authorList>
            <person name="Petrzik K."/>
            <person name="Brazdova S."/>
            <person name="Krawczyk K."/>
        </authorList>
    </citation>
    <scope>NUCLEOTIDE SEQUENCE</scope>
</reference>
<dbReference type="KEGG" id="vg:77953242"/>
<accession>A0AAE7WFW1</accession>
<dbReference type="EMBL" id="MZ348422">
    <property type="protein sequence ID" value="QYN80065.1"/>
    <property type="molecule type" value="Genomic_DNA"/>
</dbReference>
<keyword evidence="3" id="KW-1185">Reference proteome</keyword>
<evidence type="ECO:0000313" key="3">
    <source>
        <dbReference type="Proteomes" id="UP000828443"/>
    </source>
</evidence>
<dbReference type="RefSeq" id="YP_010676877.1">
    <property type="nucleotide sequence ID" value="NC_071015.1"/>
</dbReference>
<dbReference type="GeneID" id="77953242"/>
<sequence>METTEVRTLSFSEVLNGLKAGRKYQRRGWAGKGLYVQLHGSLPAVSLEGETKYIDKFFVIVNGERVNTWVPSVSDLLAEDWIEVL</sequence>